<organism evidence="1">
    <name type="scientific">viral metagenome</name>
    <dbReference type="NCBI Taxonomy" id="1070528"/>
    <lineage>
        <taxon>unclassified sequences</taxon>
        <taxon>metagenomes</taxon>
        <taxon>organismal metagenomes</taxon>
    </lineage>
</organism>
<protein>
    <submittedName>
        <fullName evidence="1">Uncharacterized protein</fullName>
    </submittedName>
</protein>
<sequence length="74" mass="8638">MIGNLCKKIASYCCCFKETNTVEDKQDNDIYNVFENNVRVTDEKLQRANSSSSFDDRYSLSNEAIFNYSDVYRN</sequence>
<evidence type="ECO:0000313" key="1">
    <source>
        <dbReference type="EMBL" id="QHT88767.1"/>
    </source>
</evidence>
<accession>A0A6C0I8S4</accession>
<name>A0A6C0I8S4_9ZZZZ</name>
<proteinExistence type="predicted"/>
<dbReference type="AlphaFoldDB" id="A0A6C0I8S4"/>
<dbReference type="EMBL" id="MN740122">
    <property type="protein sequence ID" value="QHT88767.1"/>
    <property type="molecule type" value="Genomic_DNA"/>
</dbReference>
<reference evidence="1" key="1">
    <citation type="journal article" date="2020" name="Nature">
        <title>Giant virus diversity and host interactions through global metagenomics.</title>
        <authorList>
            <person name="Schulz F."/>
            <person name="Roux S."/>
            <person name="Paez-Espino D."/>
            <person name="Jungbluth S."/>
            <person name="Walsh D.A."/>
            <person name="Denef V.J."/>
            <person name="McMahon K.D."/>
            <person name="Konstantinidis K.T."/>
            <person name="Eloe-Fadrosh E.A."/>
            <person name="Kyrpides N.C."/>
            <person name="Woyke T."/>
        </authorList>
    </citation>
    <scope>NUCLEOTIDE SEQUENCE</scope>
    <source>
        <strain evidence="1">GVMAG-M-3300023184-51</strain>
    </source>
</reference>